<protein>
    <submittedName>
        <fullName evidence="1">Plasmid SOS inhibition protein A</fullName>
    </submittedName>
</protein>
<keyword evidence="2" id="KW-1185">Reference proteome</keyword>
<reference evidence="1 2" key="1">
    <citation type="submission" date="2021-03" db="EMBL/GenBank/DDBJ databases">
        <authorList>
            <person name="Stanton E."/>
        </authorList>
    </citation>
    <scope>NUCLEOTIDE SEQUENCE [LARGE SCALE GENOMIC DNA]</scope>
    <source>
        <strain evidence="1 2">2020EL-00037</strain>
    </source>
</reference>
<dbReference type="InterPro" id="IPR009713">
    <property type="entry name" value="Uncharacterised_PsiA"/>
</dbReference>
<evidence type="ECO:0000313" key="2">
    <source>
        <dbReference type="Proteomes" id="UP000673434"/>
    </source>
</evidence>
<dbReference type="EMBL" id="JAGKON010000013">
    <property type="protein sequence ID" value="MBQ0600950.1"/>
    <property type="molecule type" value="Genomic_DNA"/>
</dbReference>
<comment type="caution">
    <text evidence="1">The sequence shown here is derived from an EMBL/GenBank/DDBJ whole genome shotgun (WGS) entry which is preliminary data.</text>
</comment>
<gene>
    <name evidence="1" type="ORF">J7S78_14215</name>
</gene>
<dbReference type="RefSeq" id="WP_210846349.1">
    <property type="nucleotide sequence ID" value="NZ_JAGKON010000013.1"/>
</dbReference>
<evidence type="ECO:0000313" key="1">
    <source>
        <dbReference type="EMBL" id="MBQ0600950.1"/>
    </source>
</evidence>
<accession>A0AAP2BJY6</accession>
<organism evidence="1 2">
    <name type="scientific">Klebsiella oxytoca</name>
    <dbReference type="NCBI Taxonomy" id="571"/>
    <lineage>
        <taxon>Bacteria</taxon>
        <taxon>Pseudomonadati</taxon>
        <taxon>Pseudomonadota</taxon>
        <taxon>Gammaproteobacteria</taxon>
        <taxon>Enterobacterales</taxon>
        <taxon>Enterobacteriaceae</taxon>
        <taxon>Klebsiella/Raoultella group</taxon>
        <taxon>Klebsiella</taxon>
    </lineage>
</organism>
<sequence length="245" mass="28249">MACTALVPLNMRQQCAMAAIAKVEARMNAGRSLPEFPYAKAFFRELSGQSIISSRDIRLVDSAYDPSVRGGSTKTDYIKAIDIMIESRGEQWILPLSKSVLITIFPASSGRQIQRRDHREQISLARSERREEQKKREKMLAAENAKCNAWIALQFCLPGNHKSWLQVWRDELEVAGITEWEIRAMLTRWWSAFWIATVRTDWRWCDSMYEFLNELDYVLETSSSQEIDLCRAALPLALPHCEIMV</sequence>
<dbReference type="Pfam" id="PF06952">
    <property type="entry name" value="PsiA"/>
    <property type="match status" value="1"/>
</dbReference>
<dbReference type="AlphaFoldDB" id="A0AAP2BJY6"/>
<name>A0AAP2BJY6_KLEOX</name>
<proteinExistence type="predicted"/>
<dbReference type="Proteomes" id="UP000673434">
    <property type="component" value="Unassembled WGS sequence"/>
</dbReference>
<dbReference type="NCBIfam" id="NF010258">
    <property type="entry name" value="PRK13704.1"/>
    <property type="match status" value="1"/>
</dbReference>